<dbReference type="FunFam" id="3.20.20.70:FF:000037">
    <property type="entry name" value="Tryptophan synthase alpha chain"/>
    <property type="match status" value="1"/>
</dbReference>
<dbReference type="GO" id="GO:0004834">
    <property type="term" value="F:tryptophan synthase activity"/>
    <property type="evidence" value="ECO:0007669"/>
    <property type="project" value="UniProtKB-UniRule"/>
</dbReference>
<dbReference type="HAMAP" id="MF_00131">
    <property type="entry name" value="Trp_synth_alpha"/>
    <property type="match status" value="1"/>
</dbReference>
<dbReference type="PROSITE" id="PS00167">
    <property type="entry name" value="TRP_SYNTHASE_ALPHA"/>
    <property type="match status" value="1"/>
</dbReference>
<evidence type="ECO:0000256" key="9">
    <source>
        <dbReference type="HAMAP-Rule" id="MF_00131"/>
    </source>
</evidence>
<feature type="active site" description="Proton acceptor" evidence="9">
    <location>
        <position position="50"/>
    </location>
</feature>
<feature type="active site" description="Proton acceptor" evidence="9">
    <location>
        <position position="61"/>
    </location>
</feature>
<reference evidence="11 12" key="1">
    <citation type="submission" date="2019-02" db="EMBL/GenBank/DDBJ databases">
        <authorList>
            <person name="Manzano-Marin A."/>
            <person name="Manzano-Marin A."/>
        </authorList>
    </citation>
    <scope>NUCLEOTIDE SEQUENCE [LARGE SCALE GENOMIC DNA]</scope>
    <source>
        <strain evidence="11 12">BuCicuneomaculata</strain>
    </source>
</reference>
<keyword evidence="4 9" id="KW-0028">Amino-acid biosynthesis</keyword>
<proteinExistence type="inferred from homology"/>
<dbReference type="InterPro" id="IPR002028">
    <property type="entry name" value="Trp_synthase_suA"/>
</dbReference>
<dbReference type="NCBIfam" id="TIGR00262">
    <property type="entry name" value="trpA"/>
    <property type="match status" value="1"/>
</dbReference>
<name>A0A451CXR5_9GAMM</name>
<dbReference type="PANTHER" id="PTHR43406">
    <property type="entry name" value="TRYPTOPHAN SYNTHASE, ALPHA CHAIN"/>
    <property type="match status" value="1"/>
</dbReference>
<dbReference type="Gene3D" id="3.20.20.70">
    <property type="entry name" value="Aldolase class I"/>
    <property type="match status" value="1"/>
</dbReference>
<evidence type="ECO:0000256" key="6">
    <source>
        <dbReference type="ARBA" id="ARBA00023141"/>
    </source>
</evidence>
<comment type="function">
    <text evidence="1 9">The alpha subunit is responsible for the aldol cleavage of indoleglycerol phosphate to indole and glyceraldehyde 3-phosphate.</text>
</comment>
<dbReference type="EMBL" id="LR217695">
    <property type="protein sequence ID" value="VFP78171.1"/>
    <property type="molecule type" value="Genomic_DNA"/>
</dbReference>
<dbReference type="CDD" id="cd04724">
    <property type="entry name" value="Tryptophan_synthase_alpha"/>
    <property type="match status" value="1"/>
</dbReference>
<organism evidence="11 12">
    <name type="scientific">Buchnera aphidicola</name>
    <name type="common">Cinara cuneomaculata</name>
    <dbReference type="NCBI Taxonomy" id="1660040"/>
    <lineage>
        <taxon>Bacteria</taxon>
        <taxon>Pseudomonadati</taxon>
        <taxon>Pseudomonadota</taxon>
        <taxon>Gammaproteobacteria</taxon>
        <taxon>Enterobacterales</taxon>
        <taxon>Erwiniaceae</taxon>
        <taxon>Buchnera</taxon>
    </lineage>
</organism>
<dbReference type="RefSeq" id="WP_154027373.1">
    <property type="nucleotide sequence ID" value="NZ_LR217695.1"/>
</dbReference>
<dbReference type="InterPro" id="IPR013785">
    <property type="entry name" value="Aldolase_TIM"/>
</dbReference>
<dbReference type="Pfam" id="PF00290">
    <property type="entry name" value="Trp_syntA"/>
    <property type="match status" value="1"/>
</dbReference>
<evidence type="ECO:0000256" key="1">
    <source>
        <dbReference type="ARBA" id="ARBA00003365"/>
    </source>
</evidence>
<evidence type="ECO:0000256" key="4">
    <source>
        <dbReference type="ARBA" id="ARBA00022605"/>
    </source>
</evidence>
<gene>
    <name evidence="9 11" type="primary">trpA</name>
    <name evidence="11" type="ORF">BUCICUMA2628_181</name>
</gene>
<dbReference type="UniPathway" id="UPA00035">
    <property type="reaction ID" value="UER00044"/>
</dbReference>
<accession>A0A451CXR5</accession>
<evidence type="ECO:0000256" key="10">
    <source>
        <dbReference type="RuleBase" id="RU003662"/>
    </source>
</evidence>
<evidence type="ECO:0000256" key="3">
    <source>
        <dbReference type="ARBA" id="ARBA00011270"/>
    </source>
</evidence>
<dbReference type="PANTHER" id="PTHR43406:SF1">
    <property type="entry name" value="TRYPTOPHAN SYNTHASE ALPHA CHAIN, CHLOROPLASTIC"/>
    <property type="match status" value="1"/>
</dbReference>
<comment type="pathway">
    <text evidence="2 9">Amino-acid biosynthesis; L-tryptophan biosynthesis; L-tryptophan from chorismate: step 5/5.</text>
</comment>
<evidence type="ECO:0000256" key="5">
    <source>
        <dbReference type="ARBA" id="ARBA00022822"/>
    </source>
</evidence>
<evidence type="ECO:0000313" key="12">
    <source>
        <dbReference type="Proteomes" id="UP000294404"/>
    </source>
</evidence>
<dbReference type="SUPFAM" id="SSF51366">
    <property type="entry name" value="Ribulose-phoshate binding barrel"/>
    <property type="match status" value="1"/>
</dbReference>
<dbReference type="EC" id="4.2.1.20" evidence="9"/>
<keyword evidence="7 9" id="KW-0456">Lyase</keyword>
<evidence type="ECO:0000256" key="7">
    <source>
        <dbReference type="ARBA" id="ARBA00023239"/>
    </source>
</evidence>
<dbReference type="AlphaFoldDB" id="A0A451CXR5"/>
<sequence length="273" mass="30961">MNLRYQFLFKKLNHLQERCFIPFVVLGDPSIDISIKIINILIQNGADALELGIPFSDPIADGITIQKAHSRALSNKISTKQCFDIIKNIRDKYPDIPIGILTYANLVFYQKLSNFYSYCNSTGVDSVLIADLPIEESRYFKEIADKYHISSIFICPPDAEISLIKQIAKISQSYVYLVSRPGVTGIQHTYSQKLLLQTIQKLKKYKSPSIIQGFGIYKSCQIKNILKNGVQGIICGSCIVKIIEDNITNPNVMITNIQKKIKIFKNETKNIYI</sequence>
<evidence type="ECO:0000256" key="8">
    <source>
        <dbReference type="ARBA" id="ARBA00049047"/>
    </source>
</evidence>
<keyword evidence="5 9" id="KW-0822">Tryptophan biosynthesis</keyword>
<evidence type="ECO:0000256" key="2">
    <source>
        <dbReference type="ARBA" id="ARBA00004733"/>
    </source>
</evidence>
<dbReference type="OrthoDB" id="9804578at2"/>
<keyword evidence="6 9" id="KW-0057">Aromatic amino acid biosynthesis</keyword>
<comment type="catalytic activity">
    <reaction evidence="8 9">
        <text>(1S,2R)-1-C-(indol-3-yl)glycerol 3-phosphate + L-serine = D-glyceraldehyde 3-phosphate + L-tryptophan + H2O</text>
        <dbReference type="Rhea" id="RHEA:10532"/>
        <dbReference type="ChEBI" id="CHEBI:15377"/>
        <dbReference type="ChEBI" id="CHEBI:33384"/>
        <dbReference type="ChEBI" id="CHEBI:57912"/>
        <dbReference type="ChEBI" id="CHEBI:58866"/>
        <dbReference type="ChEBI" id="CHEBI:59776"/>
        <dbReference type="EC" id="4.2.1.20"/>
    </reaction>
</comment>
<dbReference type="InterPro" id="IPR011060">
    <property type="entry name" value="RibuloseP-bd_barrel"/>
</dbReference>
<comment type="similarity">
    <text evidence="9 10">Belongs to the TrpA family.</text>
</comment>
<protein>
    <recommendedName>
        <fullName evidence="9">Tryptophan synthase alpha chain</fullName>
        <ecNumber evidence="9">4.2.1.20</ecNumber>
    </recommendedName>
</protein>
<evidence type="ECO:0000313" key="11">
    <source>
        <dbReference type="EMBL" id="VFP78171.1"/>
    </source>
</evidence>
<dbReference type="GO" id="GO:0005829">
    <property type="term" value="C:cytosol"/>
    <property type="evidence" value="ECO:0007669"/>
    <property type="project" value="TreeGrafter"/>
</dbReference>
<comment type="subunit">
    <text evidence="3 9">Tetramer of two alpha and two beta chains.</text>
</comment>
<dbReference type="Proteomes" id="UP000294404">
    <property type="component" value="Chromosome"/>
</dbReference>
<dbReference type="InterPro" id="IPR018204">
    <property type="entry name" value="Trp_synthase_alpha_AS"/>
</dbReference>